<sequence length="58" mass="6023">MNLDQGNRNNGLFAVGATGIPVALSSTGVTVVSGATSRRNDTEFAVVRAGINYKFGSY</sequence>
<evidence type="ECO:0000313" key="2">
    <source>
        <dbReference type="EMBL" id="VUD71224.1"/>
    </source>
</evidence>
<name>A0A509EC83_9HYPH</name>
<keyword evidence="3" id="KW-1185">Reference proteome</keyword>
<proteinExistence type="predicted"/>
<dbReference type="Proteomes" id="UP000410984">
    <property type="component" value="Unassembled WGS sequence"/>
</dbReference>
<feature type="transmembrane region" description="Helical" evidence="1">
    <location>
        <begin position="12"/>
        <end position="32"/>
    </location>
</feature>
<evidence type="ECO:0008006" key="4">
    <source>
        <dbReference type="Google" id="ProtNLM"/>
    </source>
</evidence>
<keyword evidence="1" id="KW-0472">Membrane</keyword>
<keyword evidence="1" id="KW-0812">Transmembrane</keyword>
<dbReference type="EMBL" id="CABFPH010000018">
    <property type="protein sequence ID" value="VUD71224.1"/>
    <property type="molecule type" value="Genomic_DNA"/>
</dbReference>
<keyword evidence="1" id="KW-1133">Transmembrane helix</keyword>
<accession>A0A509EC83</accession>
<gene>
    <name evidence="2" type="ORF">MET9862_01801</name>
</gene>
<evidence type="ECO:0000256" key="1">
    <source>
        <dbReference type="SAM" id="Phobius"/>
    </source>
</evidence>
<evidence type="ECO:0000313" key="3">
    <source>
        <dbReference type="Proteomes" id="UP000410984"/>
    </source>
</evidence>
<dbReference type="AlphaFoldDB" id="A0A509EC83"/>
<protein>
    <recommendedName>
        <fullName evidence="4">Porin</fullName>
    </recommendedName>
</protein>
<organism evidence="2 3">
    <name type="scientific">Methylobacterium symbioticum</name>
    <dbReference type="NCBI Taxonomy" id="2584084"/>
    <lineage>
        <taxon>Bacteria</taxon>
        <taxon>Pseudomonadati</taxon>
        <taxon>Pseudomonadota</taxon>
        <taxon>Alphaproteobacteria</taxon>
        <taxon>Hyphomicrobiales</taxon>
        <taxon>Methylobacteriaceae</taxon>
        <taxon>Methylobacterium</taxon>
    </lineage>
</organism>
<reference evidence="2 3" key="1">
    <citation type="submission" date="2019-06" db="EMBL/GenBank/DDBJ databases">
        <authorList>
            <person name="Rodrigo-Torres L."/>
            <person name="Arahal R. D."/>
            <person name="Lucena T."/>
        </authorList>
    </citation>
    <scope>NUCLEOTIDE SEQUENCE [LARGE SCALE GENOMIC DNA]</scope>
    <source>
        <strain evidence="2 3">SB0023/3</strain>
    </source>
</reference>